<protein>
    <submittedName>
        <fullName evidence="1">Uncharacterized protein</fullName>
    </submittedName>
</protein>
<evidence type="ECO:0000313" key="2">
    <source>
        <dbReference type="Proteomes" id="UP001500752"/>
    </source>
</evidence>
<dbReference type="Proteomes" id="UP001500752">
    <property type="component" value="Unassembled WGS sequence"/>
</dbReference>
<dbReference type="EMBL" id="BAABEO010000011">
    <property type="protein sequence ID" value="GAA3680230.1"/>
    <property type="molecule type" value="Genomic_DNA"/>
</dbReference>
<name>A0ABP7C9R8_9MICC</name>
<dbReference type="RefSeq" id="WP_345150164.1">
    <property type="nucleotide sequence ID" value="NZ_BAABEO010000011.1"/>
</dbReference>
<comment type="caution">
    <text evidence="1">The sequence shown here is derived from an EMBL/GenBank/DDBJ whole genome shotgun (WGS) entry which is preliminary data.</text>
</comment>
<proteinExistence type="predicted"/>
<sequence length="153" mass="16465">MSADEVDLLKWPDPLPSSWTAAEIPAPDGWLKAWSVTQDGAPRGEVKAAFVAATRLAATYPVGVRDRFVEPSADATAEALQLVSERIMAEDPACRRLVLATAEGDLDAIARGEAAGYRYVVDVDVPGESLSLLAAEPDWVLEESRHLDDVPTH</sequence>
<organism evidence="1 2">
    <name type="scientific">Arthrobacter ginkgonis</name>
    <dbReference type="NCBI Taxonomy" id="1630594"/>
    <lineage>
        <taxon>Bacteria</taxon>
        <taxon>Bacillati</taxon>
        <taxon>Actinomycetota</taxon>
        <taxon>Actinomycetes</taxon>
        <taxon>Micrococcales</taxon>
        <taxon>Micrococcaceae</taxon>
        <taxon>Arthrobacter</taxon>
    </lineage>
</organism>
<dbReference type="SUPFAM" id="SSF55729">
    <property type="entry name" value="Acyl-CoA N-acyltransferases (Nat)"/>
    <property type="match status" value="1"/>
</dbReference>
<keyword evidence="2" id="KW-1185">Reference proteome</keyword>
<gene>
    <name evidence="1" type="ORF">GCM10023081_17970</name>
</gene>
<reference evidence="2" key="1">
    <citation type="journal article" date="2019" name="Int. J. Syst. Evol. Microbiol.">
        <title>The Global Catalogue of Microorganisms (GCM) 10K type strain sequencing project: providing services to taxonomists for standard genome sequencing and annotation.</title>
        <authorList>
            <consortium name="The Broad Institute Genomics Platform"/>
            <consortium name="The Broad Institute Genome Sequencing Center for Infectious Disease"/>
            <person name="Wu L."/>
            <person name="Ma J."/>
        </authorList>
    </citation>
    <scope>NUCLEOTIDE SEQUENCE [LARGE SCALE GENOMIC DNA]</scope>
    <source>
        <strain evidence="2">JCM 30742</strain>
    </source>
</reference>
<dbReference type="InterPro" id="IPR016181">
    <property type="entry name" value="Acyl_CoA_acyltransferase"/>
</dbReference>
<accession>A0ABP7C9R8</accession>
<evidence type="ECO:0000313" key="1">
    <source>
        <dbReference type="EMBL" id="GAA3680230.1"/>
    </source>
</evidence>